<organism evidence="1 2">
    <name type="scientific">Holotrichia oblita</name>
    <name type="common">Chafer beetle</name>
    <dbReference type="NCBI Taxonomy" id="644536"/>
    <lineage>
        <taxon>Eukaryota</taxon>
        <taxon>Metazoa</taxon>
        <taxon>Ecdysozoa</taxon>
        <taxon>Arthropoda</taxon>
        <taxon>Hexapoda</taxon>
        <taxon>Insecta</taxon>
        <taxon>Pterygota</taxon>
        <taxon>Neoptera</taxon>
        <taxon>Endopterygota</taxon>
        <taxon>Coleoptera</taxon>
        <taxon>Polyphaga</taxon>
        <taxon>Scarabaeiformia</taxon>
        <taxon>Scarabaeidae</taxon>
        <taxon>Melolonthinae</taxon>
        <taxon>Holotrichia</taxon>
    </lineage>
</organism>
<dbReference type="Proteomes" id="UP001056778">
    <property type="component" value="Chromosome 1"/>
</dbReference>
<keyword evidence="2" id="KW-1185">Reference proteome</keyword>
<accession>A0ACB9TYA9</accession>
<reference evidence="1" key="1">
    <citation type="submission" date="2022-04" db="EMBL/GenBank/DDBJ databases">
        <title>Chromosome-scale genome assembly of Holotrichia oblita Faldermann.</title>
        <authorList>
            <person name="Rongchong L."/>
        </authorList>
    </citation>
    <scope>NUCLEOTIDE SEQUENCE</scope>
    <source>
        <strain evidence="1">81SQS9</strain>
    </source>
</reference>
<evidence type="ECO:0000313" key="1">
    <source>
        <dbReference type="EMBL" id="KAI4471753.1"/>
    </source>
</evidence>
<gene>
    <name evidence="1" type="ORF">MML48_1g12925</name>
</gene>
<sequence>MSNITLQFGQCGNQVGQALYNCIYEDIKSKTDSCISNKRLNNEYVKESQNLWFNVKQSGLEARSLLIDTELKVTHQAINKPYKFKNVISGSYGGSANNWAFGYTSRSLLVARDVMERLRHEIEKCDFITCLLNILSSSGGTGSGVGSRIIELIREEYPSKFITNVIVLPFQKGDIVTQNYNTILTLSKLYDVTDNTILFENDKIFEITRKLTIDREARLSDLNQVIAQQLASIAQPLIDVPFSQMVSQVATHPSYNFIQIRSAPHLNMAHLNYEMISNWTILTNQVFKSSKTDILMNPRLCKKIRYIGNVVVTRGNMSGNEIDLKRFKEKSMYVSWVPETERVVHYGQQRGMLNYQRFISLLTNSNSICNSLDCIVEDAWNLFTHGAYLHHYKKYGVDDEYFLEAFQKMENIINDYKNIEKIAEAIPSKSIFDIRSTISKYQCMAQRSMAETCSATASSTSEAPIDMWIELMKQILTKDNHNIISRMLKYIALFDYRTEKQINLEDCYMVLSDLTKGDPSKQLEGKTAQFFHECLTKLARSVKEDNHSKKEVFLDSLEPANLSTTRTYRSKVDRNGILSDTNLNPCKVPANLLIDRK</sequence>
<evidence type="ECO:0000313" key="2">
    <source>
        <dbReference type="Proteomes" id="UP001056778"/>
    </source>
</evidence>
<comment type="caution">
    <text evidence="1">The sequence shown here is derived from an EMBL/GenBank/DDBJ whole genome shotgun (WGS) entry which is preliminary data.</text>
</comment>
<name>A0ACB9TYA9_HOLOL</name>
<proteinExistence type="predicted"/>
<dbReference type="EMBL" id="CM043015">
    <property type="protein sequence ID" value="KAI4471753.1"/>
    <property type="molecule type" value="Genomic_DNA"/>
</dbReference>
<protein>
    <submittedName>
        <fullName evidence="1">Tubulin</fullName>
    </submittedName>
</protein>